<feature type="domain" description="Peptidase M24" evidence="8">
    <location>
        <begin position="11"/>
        <end position="239"/>
    </location>
</feature>
<accession>A0ABY5SBG4</accession>
<dbReference type="InterPro" id="IPR000994">
    <property type="entry name" value="Pept_M24"/>
</dbReference>
<keyword evidence="3 6" id="KW-0645">Protease</keyword>
<evidence type="ECO:0000259" key="8">
    <source>
        <dbReference type="Pfam" id="PF00557"/>
    </source>
</evidence>
<evidence type="ECO:0000256" key="5">
    <source>
        <dbReference type="ARBA" id="ARBA00022801"/>
    </source>
</evidence>
<dbReference type="EMBL" id="CP091430">
    <property type="protein sequence ID" value="UVI30863.1"/>
    <property type="molecule type" value="Genomic_DNA"/>
</dbReference>
<dbReference type="HAMAP" id="MF_01974">
    <property type="entry name" value="MetAP_1"/>
    <property type="match status" value="1"/>
</dbReference>
<evidence type="ECO:0000313" key="10">
    <source>
        <dbReference type="Proteomes" id="UP001057877"/>
    </source>
</evidence>
<feature type="binding site" evidence="6">
    <location>
        <position position="94"/>
    </location>
    <ligand>
        <name>a divalent metal cation</name>
        <dbReference type="ChEBI" id="CHEBI:60240"/>
        <label>1</label>
    </ligand>
</feature>
<keyword evidence="10" id="KW-1185">Reference proteome</keyword>
<evidence type="ECO:0000256" key="6">
    <source>
        <dbReference type="HAMAP-Rule" id="MF_01974"/>
    </source>
</evidence>
<dbReference type="Gene3D" id="3.90.230.10">
    <property type="entry name" value="Creatinase/methionine aminopeptidase superfamily"/>
    <property type="match status" value="1"/>
</dbReference>
<reference evidence="9" key="1">
    <citation type="submission" date="2022-01" db="EMBL/GenBank/DDBJ databases">
        <title>Paenibacillus spongiae sp. nov., isolated from marine sponge.</title>
        <authorList>
            <person name="Li Z."/>
            <person name="Zhang M."/>
        </authorList>
    </citation>
    <scope>NUCLEOTIDE SEQUENCE</scope>
    <source>
        <strain evidence="9">PHS-Z3</strain>
    </source>
</reference>
<feature type="binding site" evidence="6">
    <location>
        <position position="105"/>
    </location>
    <ligand>
        <name>a divalent metal cation</name>
        <dbReference type="ChEBI" id="CHEBI:60240"/>
        <label>1</label>
    </ligand>
</feature>
<dbReference type="InterPro" id="IPR036005">
    <property type="entry name" value="Creatinase/aminopeptidase-like"/>
</dbReference>
<dbReference type="Proteomes" id="UP001057877">
    <property type="component" value="Chromosome"/>
</dbReference>
<dbReference type="RefSeq" id="WP_258386926.1">
    <property type="nucleotide sequence ID" value="NZ_CP091430.1"/>
</dbReference>
<comment type="catalytic activity">
    <reaction evidence="6 7">
        <text>Release of N-terminal amino acids, preferentially methionine, from peptides and arylamides.</text>
        <dbReference type="EC" id="3.4.11.18"/>
    </reaction>
</comment>
<feature type="binding site" evidence="6">
    <location>
        <position position="201"/>
    </location>
    <ligand>
        <name>a divalent metal cation</name>
        <dbReference type="ChEBI" id="CHEBI:60240"/>
        <label>2</label>
        <note>catalytic</note>
    </ligand>
</feature>
<evidence type="ECO:0000313" key="9">
    <source>
        <dbReference type="EMBL" id="UVI30863.1"/>
    </source>
</evidence>
<evidence type="ECO:0000256" key="4">
    <source>
        <dbReference type="ARBA" id="ARBA00022723"/>
    </source>
</evidence>
<evidence type="ECO:0000256" key="2">
    <source>
        <dbReference type="ARBA" id="ARBA00022438"/>
    </source>
</evidence>
<evidence type="ECO:0000256" key="1">
    <source>
        <dbReference type="ARBA" id="ARBA00002521"/>
    </source>
</evidence>
<dbReference type="EC" id="3.4.11.18" evidence="6 7"/>
<keyword evidence="5 6" id="KW-0378">Hydrolase</keyword>
<comment type="cofactor">
    <cofactor evidence="6">
        <name>Co(2+)</name>
        <dbReference type="ChEBI" id="CHEBI:48828"/>
    </cofactor>
    <cofactor evidence="6">
        <name>Zn(2+)</name>
        <dbReference type="ChEBI" id="CHEBI:29105"/>
    </cofactor>
    <cofactor evidence="6">
        <name>Mn(2+)</name>
        <dbReference type="ChEBI" id="CHEBI:29035"/>
    </cofactor>
    <cofactor evidence="6">
        <name>Fe(2+)</name>
        <dbReference type="ChEBI" id="CHEBI:29033"/>
    </cofactor>
    <text evidence="6">Binds 2 divalent metal cations per subunit. Has a high-affinity and a low affinity metal-binding site. The true nature of the physiological cofactor is under debate. The enzyme is active with cobalt, zinc, manganese or divalent iron ions. Most likely, methionine aminopeptidases function as mononuclear Fe(2+)-metalloproteases under physiological conditions, and the catalytically relevant metal-binding site has been assigned to the histidine-containing high-affinity site.</text>
</comment>
<feature type="binding site" evidence="6">
    <location>
        <position position="232"/>
    </location>
    <ligand>
        <name>a divalent metal cation</name>
        <dbReference type="ChEBI" id="CHEBI:60240"/>
        <label>1</label>
    </ligand>
</feature>
<comment type="similarity">
    <text evidence="6">Belongs to the peptidase M24A family. Methionine aminopeptidase type 1 subfamily.</text>
</comment>
<evidence type="ECO:0000256" key="7">
    <source>
        <dbReference type="RuleBase" id="RU003653"/>
    </source>
</evidence>
<evidence type="ECO:0000256" key="3">
    <source>
        <dbReference type="ARBA" id="ARBA00022670"/>
    </source>
</evidence>
<dbReference type="InterPro" id="IPR002467">
    <property type="entry name" value="Pept_M24A_MAP1"/>
</dbReference>
<dbReference type="CDD" id="cd01086">
    <property type="entry name" value="MetAP1"/>
    <property type="match status" value="1"/>
</dbReference>
<feature type="binding site" evidence="6">
    <location>
        <position position="77"/>
    </location>
    <ligand>
        <name>substrate</name>
    </ligand>
</feature>
<comment type="function">
    <text evidence="1 6">Removes the N-terminal methionine from nascent proteins. The N-terminal methionine is often cleaved when the second residue in the primary sequence is small and uncharged (Met-Ala-, Cys, Gly, Pro, Ser, Thr, or Val). Requires deformylation of the N(alpha)-formylated initiator methionine before it can be hydrolyzed.</text>
</comment>
<comment type="subunit">
    <text evidence="6">Monomer.</text>
</comment>
<dbReference type="SUPFAM" id="SSF55920">
    <property type="entry name" value="Creatinase/aminopeptidase"/>
    <property type="match status" value="1"/>
</dbReference>
<dbReference type="GO" id="GO:0004239">
    <property type="term" value="F:initiator methionyl aminopeptidase activity"/>
    <property type="evidence" value="ECO:0007669"/>
    <property type="project" value="UniProtKB-EC"/>
</dbReference>
<feature type="binding site" evidence="6">
    <location>
        <position position="105"/>
    </location>
    <ligand>
        <name>a divalent metal cation</name>
        <dbReference type="ChEBI" id="CHEBI:60240"/>
        <label>2</label>
        <note>catalytic</note>
    </ligand>
</feature>
<feature type="binding site" evidence="6">
    <location>
        <position position="168"/>
    </location>
    <ligand>
        <name>a divalent metal cation</name>
        <dbReference type="ChEBI" id="CHEBI:60240"/>
        <label>2</label>
        <note>catalytic</note>
    </ligand>
</feature>
<name>A0ABY5SBG4_9BACL</name>
<proteinExistence type="inferred from homology"/>
<sequence>MIELKTDDQIQCIRRAGRIVAACHEEIARRIKPGLTTAEIDRFVEDYMKLHGARPAQKGYKGYPYATCASVNEVVCHGFPTDKPLQDGDIVTIDMVAELDGWMADSAWTYTLGNTAPEVLKLAKATKQALFAGIAQAVPGRRLGDIGHAVQQAAEREGFMIVDSFVGHGIGRSMHEAPQVKHCGKPGTGKRLRRGMVITIEPILAMGMPYINIDEDGWTARTFDGMRSAQYEHTIAITDGEPIILTC</sequence>
<dbReference type="PRINTS" id="PR00599">
    <property type="entry name" value="MAPEPTIDASE"/>
</dbReference>
<organism evidence="9 10">
    <name type="scientific">Paenibacillus spongiae</name>
    <dbReference type="NCBI Taxonomy" id="2909671"/>
    <lineage>
        <taxon>Bacteria</taxon>
        <taxon>Bacillati</taxon>
        <taxon>Bacillota</taxon>
        <taxon>Bacilli</taxon>
        <taxon>Bacillales</taxon>
        <taxon>Paenibacillaceae</taxon>
        <taxon>Paenibacillus</taxon>
    </lineage>
</organism>
<keyword evidence="2 6" id="KW-0031">Aminopeptidase</keyword>
<dbReference type="PANTHER" id="PTHR43330">
    <property type="entry name" value="METHIONINE AMINOPEPTIDASE"/>
    <property type="match status" value="1"/>
</dbReference>
<feature type="binding site" evidence="6">
    <location>
        <position position="175"/>
    </location>
    <ligand>
        <name>substrate</name>
    </ligand>
</feature>
<dbReference type="PANTHER" id="PTHR43330:SF17">
    <property type="entry name" value="METHIONINE AMINOPEPTIDASE"/>
    <property type="match status" value="1"/>
</dbReference>
<dbReference type="Pfam" id="PF00557">
    <property type="entry name" value="Peptidase_M24"/>
    <property type="match status" value="1"/>
</dbReference>
<dbReference type="NCBIfam" id="TIGR00500">
    <property type="entry name" value="met_pdase_I"/>
    <property type="match status" value="1"/>
</dbReference>
<keyword evidence="4 6" id="KW-0479">Metal-binding</keyword>
<feature type="binding site" evidence="6">
    <location>
        <position position="232"/>
    </location>
    <ligand>
        <name>a divalent metal cation</name>
        <dbReference type="ChEBI" id="CHEBI:60240"/>
        <label>2</label>
        <note>catalytic</note>
    </ligand>
</feature>
<dbReference type="InterPro" id="IPR001714">
    <property type="entry name" value="Pept_M24_MAP"/>
</dbReference>
<protein>
    <recommendedName>
        <fullName evidence="6 7">Methionine aminopeptidase</fullName>
        <shortName evidence="6">MAP</shortName>
        <shortName evidence="6">MetAP</shortName>
        <ecNumber evidence="6 7">3.4.11.18</ecNumber>
    </recommendedName>
    <alternativeName>
        <fullName evidence="6">Peptidase M</fullName>
    </alternativeName>
</protein>
<gene>
    <name evidence="6 9" type="primary">map</name>
    <name evidence="9" type="ORF">L1F29_03020</name>
</gene>